<dbReference type="GO" id="GO:1902808">
    <property type="term" value="P:positive regulation of cell cycle G1/S phase transition"/>
    <property type="evidence" value="ECO:0007669"/>
    <property type="project" value="TreeGrafter"/>
</dbReference>
<reference evidence="2 3" key="1">
    <citation type="journal article" date="2021" name="Elife">
        <title>Chloroplast acquisition without the gene transfer in kleptoplastic sea slugs, Plakobranchus ocellatus.</title>
        <authorList>
            <person name="Maeda T."/>
            <person name="Takahashi S."/>
            <person name="Yoshida T."/>
            <person name="Shimamura S."/>
            <person name="Takaki Y."/>
            <person name="Nagai Y."/>
            <person name="Toyoda A."/>
            <person name="Suzuki Y."/>
            <person name="Arimoto A."/>
            <person name="Ishii H."/>
            <person name="Satoh N."/>
            <person name="Nishiyama T."/>
            <person name="Hasebe M."/>
            <person name="Maruyama T."/>
            <person name="Minagawa J."/>
            <person name="Obokata J."/>
            <person name="Shigenobu S."/>
        </authorList>
    </citation>
    <scope>NUCLEOTIDE SEQUENCE [LARGE SCALE GENOMIC DNA]</scope>
</reference>
<protein>
    <submittedName>
        <fullName evidence="2">Uncharacterized protein</fullName>
    </submittedName>
</protein>
<dbReference type="GO" id="GO:0044666">
    <property type="term" value="C:MLL3/4 complex"/>
    <property type="evidence" value="ECO:0007669"/>
    <property type="project" value="TreeGrafter"/>
</dbReference>
<proteinExistence type="predicted"/>
<dbReference type="Proteomes" id="UP000735302">
    <property type="component" value="Unassembled WGS sequence"/>
</dbReference>
<feature type="compositionally biased region" description="Basic and acidic residues" evidence="1">
    <location>
        <begin position="191"/>
        <end position="200"/>
    </location>
</feature>
<feature type="region of interest" description="Disordered" evidence="1">
    <location>
        <begin position="120"/>
        <end position="147"/>
    </location>
</feature>
<feature type="compositionally biased region" description="Polar residues" evidence="1">
    <location>
        <begin position="239"/>
        <end position="250"/>
    </location>
</feature>
<organism evidence="2 3">
    <name type="scientific">Plakobranchus ocellatus</name>
    <dbReference type="NCBI Taxonomy" id="259542"/>
    <lineage>
        <taxon>Eukaryota</taxon>
        <taxon>Metazoa</taxon>
        <taxon>Spiralia</taxon>
        <taxon>Lophotrochozoa</taxon>
        <taxon>Mollusca</taxon>
        <taxon>Gastropoda</taxon>
        <taxon>Heterobranchia</taxon>
        <taxon>Euthyneura</taxon>
        <taxon>Panpulmonata</taxon>
        <taxon>Sacoglossa</taxon>
        <taxon>Placobranchoidea</taxon>
        <taxon>Plakobranchidae</taxon>
        <taxon>Plakobranchus</taxon>
    </lineage>
</organism>
<feature type="compositionally biased region" description="Polar residues" evidence="1">
    <location>
        <begin position="572"/>
        <end position="589"/>
    </location>
</feature>
<comment type="caution">
    <text evidence="2">The sequence shown here is derived from an EMBL/GenBank/DDBJ whole genome shotgun (WGS) entry which is preliminary data.</text>
</comment>
<name>A0AAV4BWR4_9GAST</name>
<keyword evidence="3" id="KW-1185">Reference proteome</keyword>
<sequence>MNDQVFFPSIIERHKLTSIWTRTGALNMNQGPTVDKSITFNKINKARSKKTPKAMASENFSTKDELKDQNDWRVEEPEEAKYNFSDEKGLWQPKPEDILNLFEKLADGNALPLKWKCPGRRAPKSKEEVAEENQKEGMELEKDEEMEEKSVAPEVSAFDFDEFHSEANTKLTPIRAPGGTGRTPRTKKRARMDNIMDSLRRQRLQNVAEREARRARGSPSGTPKSRPPASLKTSDGKPVSTSPNVTSAPSSLPAIATLPAVPEPAPVLAITTAADISAVTTSTHLSIQMTTVAPLTTCASTSQTTLADASPVSAPFAASANRNFQHSVTSSSSNVVQITSSADSGSSTQTVPSTSIPQQHQTPAAAAINIPSTSHSSSSHFMETPINTSSVSSVTAAPQKTLLSTDSHQSASFSTASSTVLPPSLADASVLLNTQSAESEKLNPPTAITRFKPAEKIDSLMSSSIQEPICEPKQPSVTTAAVVSAIAETTAATAAALVTASATALTPATTAATSTAATETSEAPPPSVASLPQISLADSTFVSISSTSTSISPAIAPAEITTPANTTANAMAVSSSEPAQSTPTSSSTGAEPATAVASIPLPAKEPSKADADDAKAPHPPAKDNSVEAEIKSLNLQEKS</sequence>
<evidence type="ECO:0000313" key="3">
    <source>
        <dbReference type="Proteomes" id="UP000735302"/>
    </source>
</evidence>
<evidence type="ECO:0000256" key="1">
    <source>
        <dbReference type="SAM" id="MobiDB-lite"/>
    </source>
</evidence>
<dbReference type="PANTHER" id="PTHR28467:SF1">
    <property type="entry name" value="PAXIP1-ASSOCIATED GLUTAMATE-RICH PROTEIN 1"/>
    <property type="match status" value="1"/>
</dbReference>
<gene>
    <name evidence="2" type="ORF">PoB_005413100</name>
</gene>
<dbReference type="GO" id="GO:0030331">
    <property type="term" value="F:nuclear estrogen receptor binding"/>
    <property type="evidence" value="ECO:0007669"/>
    <property type="project" value="TreeGrafter"/>
</dbReference>
<dbReference type="GO" id="GO:0033148">
    <property type="term" value="P:positive regulation of intracellular estrogen receptor signaling pathway"/>
    <property type="evidence" value="ECO:0007669"/>
    <property type="project" value="TreeGrafter"/>
</dbReference>
<dbReference type="EMBL" id="BLXT01005934">
    <property type="protein sequence ID" value="GFO27626.1"/>
    <property type="molecule type" value="Genomic_DNA"/>
</dbReference>
<dbReference type="AlphaFoldDB" id="A0AAV4BWR4"/>
<dbReference type="InterPro" id="IPR028213">
    <property type="entry name" value="PA1"/>
</dbReference>
<feature type="compositionally biased region" description="Polar residues" evidence="1">
    <location>
        <begin position="342"/>
        <end position="362"/>
    </location>
</feature>
<dbReference type="Pfam" id="PF15364">
    <property type="entry name" value="PAXIP1_C"/>
    <property type="match status" value="1"/>
</dbReference>
<evidence type="ECO:0000313" key="2">
    <source>
        <dbReference type="EMBL" id="GFO27626.1"/>
    </source>
</evidence>
<feature type="region of interest" description="Disordered" evidence="1">
    <location>
        <begin position="339"/>
        <end position="364"/>
    </location>
</feature>
<feature type="region of interest" description="Disordered" evidence="1">
    <location>
        <begin position="47"/>
        <end position="68"/>
    </location>
</feature>
<dbReference type="PANTHER" id="PTHR28467">
    <property type="entry name" value="PAXIP1-ASSOCIATED GLUTAMATE-RICH PROTEIN 1"/>
    <property type="match status" value="1"/>
</dbReference>
<feature type="region of interest" description="Disordered" evidence="1">
    <location>
        <begin position="569"/>
        <end position="639"/>
    </location>
</feature>
<feature type="region of interest" description="Disordered" evidence="1">
    <location>
        <begin position="170"/>
        <end position="250"/>
    </location>
</feature>
<feature type="compositionally biased region" description="Basic and acidic residues" evidence="1">
    <location>
        <begin position="124"/>
        <end position="140"/>
    </location>
</feature>
<accession>A0AAV4BWR4</accession>
<feature type="compositionally biased region" description="Basic and acidic residues" evidence="1">
    <location>
        <begin position="605"/>
        <end position="630"/>
    </location>
</feature>